<evidence type="ECO:0000313" key="3">
    <source>
        <dbReference type="Proteomes" id="UP000270471"/>
    </source>
</evidence>
<dbReference type="OrthoDB" id="4325998at2"/>
<comment type="caution">
    <text evidence="2">The sequence shown here is derived from an EMBL/GenBank/DDBJ whole genome shotgun (WGS) entry which is preliminary data.</text>
</comment>
<organism evidence="2 3">
    <name type="scientific">Streptomyces shenzhenensis</name>
    <dbReference type="NCBI Taxonomy" id="943815"/>
    <lineage>
        <taxon>Bacteria</taxon>
        <taxon>Bacillati</taxon>
        <taxon>Actinomycetota</taxon>
        <taxon>Actinomycetes</taxon>
        <taxon>Kitasatosporales</taxon>
        <taxon>Streptomycetaceae</taxon>
        <taxon>Streptomyces</taxon>
    </lineage>
</organism>
<dbReference type="AlphaFoldDB" id="A0A3M0I7P0"/>
<dbReference type="Proteomes" id="UP000270471">
    <property type="component" value="Unassembled WGS sequence"/>
</dbReference>
<protein>
    <submittedName>
        <fullName evidence="2">Uncharacterized protein</fullName>
    </submittedName>
</protein>
<proteinExistence type="predicted"/>
<accession>A0A3M0I7P0</accession>
<reference evidence="2 3" key="1">
    <citation type="submission" date="2017-11" db="EMBL/GenBank/DDBJ databases">
        <title>Draft genome of actinobacteria isolated from guarana (Paullinia cupana (Mart.) Ducke.</title>
        <authorList>
            <person name="Siqueira K.A."/>
            <person name="Liotti R.G."/>
            <person name="Mendes T.A.O."/>
            <person name="Soares M.A."/>
        </authorList>
    </citation>
    <scope>NUCLEOTIDE SEQUENCE [LARGE SCALE GENOMIC DNA]</scope>
    <source>
        <strain evidence="2 3">193</strain>
    </source>
</reference>
<dbReference type="EMBL" id="PENI01000024">
    <property type="protein sequence ID" value="RMB82209.1"/>
    <property type="molecule type" value="Genomic_DNA"/>
</dbReference>
<evidence type="ECO:0000313" key="2">
    <source>
        <dbReference type="EMBL" id="RMB82209.1"/>
    </source>
</evidence>
<dbReference type="RefSeq" id="WP_121893013.1">
    <property type="nucleotide sequence ID" value="NZ_PENI01000024.1"/>
</dbReference>
<sequence length="304" mass="33600">MSVWQPGPGEVLLARVPLTFATGAAMRVRGMRWFRDTERNDIQHELAGWPEGPVYTARSTGDTVARNTFKGAAMAVGVAIMGVLTSQGGSTPGGPSEEGSDTSDDRGDEVEDFPVMWAAPATVARTLPWQLDPGRSSAKRYRTHAVITDRRLVIVGFPYVKHNDRLIDDELLWEIPRSTITEVVPRDFRDGQDVKIVFADGSWCRLSSIKRIRLIRHLDKDVQFIPLDTLTPAQRNTVERFAAAQPPDSQAPLVSQNACGCFRVHVVAPSTIHAFFGDSELSTVMDAQGTELPLTEYHQEDFPS</sequence>
<feature type="compositionally biased region" description="Acidic residues" evidence="1">
    <location>
        <begin position="98"/>
        <end position="109"/>
    </location>
</feature>
<keyword evidence="3" id="KW-1185">Reference proteome</keyword>
<gene>
    <name evidence="2" type="ORF">CTZ28_30695</name>
</gene>
<feature type="region of interest" description="Disordered" evidence="1">
    <location>
        <begin position="86"/>
        <end position="109"/>
    </location>
</feature>
<feature type="compositionally biased region" description="Low complexity" evidence="1">
    <location>
        <begin position="86"/>
        <end position="97"/>
    </location>
</feature>
<name>A0A3M0I7P0_9ACTN</name>
<evidence type="ECO:0000256" key="1">
    <source>
        <dbReference type="SAM" id="MobiDB-lite"/>
    </source>
</evidence>